<dbReference type="Pfam" id="PF00703">
    <property type="entry name" value="Glyco_hydro_2"/>
    <property type="match status" value="1"/>
</dbReference>
<feature type="domain" description="Beta galactosidase small chain/" evidence="8">
    <location>
        <begin position="738"/>
        <end position="1005"/>
    </location>
</feature>
<dbReference type="SUPFAM" id="SSF49785">
    <property type="entry name" value="Galactose-binding domain-like"/>
    <property type="match status" value="1"/>
</dbReference>
<dbReference type="InterPro" id="IPR014718">
    <property type="entry name" value="GH-type_carb-bd"/>
</dbReference>
<comment type="similarity">
    <text evidence="2 7">Belongs to the glycosyl hydrolase 2 family.</text>
</comment>
<evidence type="ECO:0000256" key="2">
    <source>
        <dbReference type="ARBA" id="ARBA00007401"/>
    </source>
</evidence>
<name>A0ABT8T320_9HYPH</name>
<evidence type="ECO:0000313" key="9">
    <source>
        <dbReference type="EMBL" id="MDO1585028.1"/>
    </source>
</evidence>
<dbReference type="Gene3D" id="3.20.20.80">
    <property type="entry name" value="Glycosidases"/>
    <property type="match status" value="1"/>
</dbReference>
<reference evidence="9" key="2">
    <citation type="submission" date="2023-07" db="EMBL/GenBank/DDBJ databases">
        <authorList>
            <person name="Sun H."/>
        </authorList>
    </citation>
    <scope>NUCLEOTIDE SEQUENCE</scope>
    <source>
        <strain evidence="9">05753</strain>
    </source>
</reference>
<dbReference type="InterPro" id="IPR006101">
    <property type="entry name" value="Glyco_hydro_2"/>
</dbReference>
<evidence type="ECO:0000256" key="7">
    <source>
        <dbReference type="RuleBase" id="RU361154"/>
    </source>
</evidence>
<dbReference type="InterPro" id="IPR006102">
    <property type="entry name" value="Ig-like_GH2"/>
</dbReference>
<organism evidence="9 10">
    <name type="scientific">Rhizobium oryzicola</name>
    <dbReference type="NCBI Taxonomy" id="1232668"/>
    <lineage>
        <taxon>Bacteria</taxon>
        <taxon>Pseudomonadati</taxon>
        <taxon>Pseudomonadota</taxon>
        <taxon>Alphaproteobacteria</taxon>
        <taxon>Hyphomicrobiales</taxon>
        <taxon>Rhizobiaceae</taxon>
        <taxon>Rhizobium/Agrobacterium group</taxon>
        <taxon>Rhizobium</taxon>
    </lineage>
</organism>
<dbReference type="Pfam" id="PF02929">
    <property type="entry name" value="Bgal_small_N"/>
    <property type="match status" value="1"/>
</dbReference>
<dbReference type="InterPro" id="IPR006103">
    <property type="entry name" value="Glyco_hydro_2_cat"/>
</dbReference>
<dbReference type="InterPro" id="IPR023232">
    <property type="entry name" value="Glyco_hydro_2_AS"/>
</dbReference>
<dbReference type="InterPro" id="IPR011013">
    <property type="entry name" value="Gal_mutarotase_sf_dom"/>
</dbReference>
<dbReference type="InterPro" id="IPR036156">
    <property type="entry name" value="Beta-gal/glucu_dom_sf"/>
</dbReference>
<evidence type="ECO:0000256" key="6">
    <source>
        <dbReference type="ARBA" id="ARBA00032230"/>
    </source>
</evidence>
<dbReference type="InterPro" id="IPR004199">
    <property type="entry name" value="B-gal_small/dom_5"/>
</dbReference>
<dbReference type="Proteomes" id="UP001169006">
    <property type="component" value="Unassembled WGS sequence"/>
</dbReference>
<dbReference type="RefSeq" id="WP_302079316.1">
    <property type="nucleotide sequence ID" value="NZ_JAUKWQ010000012.1"/>
</dbReference>
<keyword evidence="10" id="KW-1185">Reference proteome</keyword>
<dbReference type="SUPFAM" id="SSF74650">
    <property type="entry name" value="Galactose mutarotase-like"/>
    <property type="match status" value="1"/>
</dbReference>
<evidence type="ECO:0000256" key="1">
    <source>
        <dbReference type="ARBA" id="ARBA00001412"/>
    </source>
</evidence>
<dbReference type="Gene3D" id="2.70.98.10">
    <property type="match status" value="1"/>
</dbReference>
<comment type="catalytic activity">
    <reaction evidence="1 7">
        <text>Hydrolysis of terminal non-reducing beta-D-galactose residues in beta-D-galactosides.</text>
        <dbReference type="EC" id="3.2.1.23"/>
    </reaction>
</comment>
<dbReference type="InterPro" id="IPR017853">
    <property type="entry name" value="GH"/>
</dbReference>
<evidence type="ECO:0000256" key="4">
    <source>
        <dbReference type="ARBA" id="ARBA00022801"/>
    </source>
</evidence>
<dbReference type="EC" id="3.2.1.23" evidence="3 7"/>
<evidence type="ECO:0000313" key="10">
    <source>
        <dbReference type="Proteomes" id="UP001169006"/>
    </source>
</evidence>
<dbReference type="InterPro" id="IPR023230">
    <property type="entry name" value="Glyco_hydro_2_CS"/>
</dbReference>
<reference evidence="9" key="1">
    <citation type="journal article" date="2015" name="Int. J. Syst. Evol. Microbiol.">
        <title>Rhizobium oryzicola sp. nov., potential plant-growth-promoting endophytic bacteria isolated from rice roots.</title>
        <authorList>
            <person name="Zhang X.X."/>
            <person name="Gao J.S."/>
            <person name="Cao Y.H."/>
            <person name="Sheirdil R.A."/>
            <person name="Wang X.C."/>
            <person name="Zhang L."/>
        </authorList>
    </citation>
    <scope>NUCLEOTIDE SEQUENCE</scope>
    <source>
        <strain evidence="9">05753</strain>
    </source>
</reference>
<evidence type="ECO:0000256" key="3">
    <source>
        <dbReference type="ARBA" id="ARBA00012756"/>
    </source>
</evidence>
<dbReference type="PROSITE" id="PS00719">
    <property type="entry name" value="GLYCOSYL_HYDROL_F2_1"/>
    <property type="match status" value="1"/>
</dbReference>
<gene>
    <name evidence="9" type="ORF">Q2T52_23300</name>
</gene>
<dbReference type="PRINTS" id="PR00132">
    <property type="entry name" value="GLHYDRLASE2"/>
</dbReference>
<dbReference type="InterPro" id="IPR050347">
    <property type="entry name" value="Bact_Beta-galactosidase"/>
</dbReference>
<dbReference type="InterPro" id="IPR013783">
    <property type="entry name" value="Ig-like_fold"/>
</dbReference>
<dbReference type="Gene3D" id="2.60.40.10">
    <property type="entry name" value="Immunoglobulins"/>
    <property type="match status" value="2"/>
</dbReference>
<accession>A0ABT8T320</accession>
<dbReference type="Gene3D" id="2.60.120.260">
    <property type="entry name" value="Galactose-binding domain-like"/>
    <property type="match status" value="1"/>
</dbReference>
<dbReference type="Pfam" id="PF02837">
    <property type="entry name" value="Glyco_hydro_2_N"/>
    <property type="match status" value="1"/>
</dbReference>
<dbReference type="Pfam" id="PF02836">
    <property type="entry name" value="Glyco_hydro_2_C"/>
    <property type="match status" value="1"/>
</dbReference>
<comment type="caution">
    <text evidence="9">The sequence shown here is derived from an EMBL/GenBank/DDBJ whole genome shotgun (WGS) entry which is preliminary data.</text>
</comment>
<dbReference type="Pfam" id="PF16353">
    <property type="entry name" value="LacZ_4"/>
    <property type="match status" value="1"/>
</dbReference>
<dbReference type="EMBL" id="JAUKWQ010000012">
    <property type="protein sequence ID" value="MDO1585028.1"/>
    <property type="molecule type" value="Genomic_DNA"/>
</dbReference>
<sequence length="1007" mass="113678">MSQNPAPAAPTLAWLSDPQVFAVGRLDPVSDHVTYPDTTKATFGAPSPWRQSLDGQWLVASAPRADKRPVGFEQPSFDRSGFAPIEVPGALQLQGHGRPQYVNTQYPWDGHDALKAGEVPEDNLVGCYVRSFTLEDAFKGKRTILTFEGVETAFYVWLNGRFVGYAEDSFTPSRFDVTDHLVEGENLLAVEVYHRSSGAWLEDQDFWRLSGIIRPVFLEAWPERHVRDIFLNTDLTDDFSQASLRLRLKLDLPAADKTRLRLSLSDPNGKVVLQDERDADAEMDFYLPVADPLLWSAEAPHLYHLTLSLLDGAGHVTEVVPQRVGFRQFELKDGVMRLNGKRIVFRGVNRHDFNPRRGRSVTLDDMLWDVQFFKQNNINAVRTSHYPNRSEFYALCDEYGLYLIDEANLETHGTWSIEKTDPDRVIPRDRDEWRPAVLDRAANMLARDKNHPSVLIWSCGNESYGGRVLADMANYFRECDPSRLVHYEGVFHDRRFDTETSDMETRMYARPQAVEEYLRSNPEKPFVSCEYMHAMGNSLGGMHFYTDLTYRYEQCQGGFIWEYIEQALYGTAADGSEQLLFGGEFGDRPTDYNFCADGLVTADRKTTPKMQEVKALYQPVRLLPDGKGVRVINDNLFVSLDAFVLRYRVLRDGEEIASGTADAKVSAGEEAYVALSLPGLSEAGEYTLQGWLEERHDRLWAKAGHEVAFGEHIWRVAKPPEAVAEPQLKLVRGDYNYGVSDGHTKAIFCRRFGGPVSLVNTAGREFLEKPPRPIFWRAPVDNDRGAKFGAIYGHWRSASLDAHQSSYTYTDRGADYRFKVPGSREEVSVSYRFQADGSIAVSAHWPGDPALPAPPLFGLMLPMPRAFDRFRYYGLGPEENYADRNKGARLGIYERSVVDNVTPYVTPQESGNRTGVRWADMFDADGNRLRIQALHAPFELGVSPYTPFQIESAPRPIDLPKPNRTIVTVLARQMGVAGDDSWGSLAHPPYLIEAGEPLTVEFSLRIS</sequence>
<protein>
    <recommendedName>
        <fullName evidence="3 7">Beta-galactosidase</fullName>
        <ecNumber evidence="3 7">3.2.1.23</ecNumber>
    </recommendedName>
    <alternativeName>
        <fullName evidence="6 7">Lactase</fullName>
    </alternativeName>
</protein>
<keyword evidence="4 7" id="KW-0378">Hydrolase</keyword>
<dbReference type="InterPro" id="IPR032312">
    <property type="entry name" value="LacZ_4"/>
</dbReference>
<dbReference type="SMART" id="SM01038">
    <property type="entry name" value="Bgal_small_N"/>
    <property type="match status" value="1"/>
</dbReference>
<dbReference type="SUPFAM" id="SSF49303">
    <property type="entry name" value="beta-Galactosidase/glucuronidase domain"/>
    <property type="match status" value="2"/>
</dbReference>
<dbReference type="GO" id="GO:0016787">
    <property type="term" value="F:hydrolase activity"/>
    <property type="evidence" value="ECO:0007669"/>
    <property type="project" value="UniProtKB-KW"/>
</dbReference>
<dbReference type="InterPro" id="IPR006104">
    <property type="entry name" value="Glyco_hydro_2_N"/>
</dbReference>
<keyword evidence="5 7" id="KW-0326">Glycosidase</keyword>
<dbReference type="PANTHER" id="PTHR46323:SF2">
    <property type="entry name" value="BETA-GALACTOSIDASE"/>
    <property type="match status" value="1"/>
</dbReference>
<evidence type="ECO:0000259" key="8">
    <source>
        <dbReference type="SMART" id="SM01038"/>
    </source>
</evidence>
<dbReference type="PROSITE" id="PS00608">
    <property type="entry name" value="GLYCOSYL_HYDROL_F2_2"/>
    <property type="match status" value="1"/>
</dbReference>
<dbReference type="PANTHER" id="PTHR46323">
    <property type="entry name" value="BETA-GALACTOSIDASE"/>
    <property type="match status" value="1"/>
</dbReference>
<dbReference type="InterPro" id="IPR008979">
    <property type="entry name" value="Galactose-bd-like_sf"/>
</dbReference>
<evidence type="ECO:0000256" key="5">
    <source>
        <dbReference type="ARBA" id="ARBA00023295"/>
    </source>
</evidence>
<proteinExistence type="inferred from homology"/>
<dbReference type="SUPFAM" id="SSF51445">
    <property type="entry name" value="(Trans)glycosidases"/>
    <property type="match status" value="1"/>
</dbReference>